<evidence type="ECO:0000256" key="1">
    <source>
        <dbReference type="SAM" id="MobiDB-lite"/>
    </source>
</evidence>
<evidence type="ECO:0000313" key="3">
    <source>
        <dbReference type="Proteomes" id="UP001234354"/>
    </source>
</evidence>
<sequence>MVRVAIVGSDVQTEVALMRRLQRIAGLPPDSLTLIHNPDGCDLLVLHETATTRVAGARLAQERPDRPLWLIDAGGRLSDPRQGAAPLHEQAIREVLQALHAPHAQADVAPSTPARPFAEQLHEHLQARRTQAVLSLDGVDVLHLDFVAGQAVPLHSARQAVDNVPGLLGPGFDRLVLREVAFSPAGQAPRLALTPLLWQTALRMRMVPKLIAPLTETTALHMRQWPDFRVLAHRHDDFRLCSLLLKQAMTATEAAAQLDMDPGAARAFFNAAYLSGHAVLEGEADALATASPDAPPPPPGTSPLARLWQRLRGSARRRAGD</sequence>
<proteinExistence type="predicted"/>
<protein>
    <submittedName>
        <fullName evidence="2">Uncharacterized protein</fullName>
    </submittedName>
</protein>
<gene>
    <name evidence="2" type="ORF">QE383_003360</name>
</gene>
<name>A0AAW8GFI9_9GAMM</name>
<dbReference type="Proteomes" id="UP001234354">
    <property type="component" value="Unassembled WGS sequence"/>
</dbReference>
<comment type="caution">
    <text evidence="2">The sequence shown here is derived from an EMBL/GenBank/DDBJ whole genome shotgun (WGS) entry which is preliminary data.</text>
</comment>
<dbReference type="EMBL" id="JAUTBB010000001">
    <property type="protein sequence ID" value="MDQ1121052.1"/>
    <property type="molecule type" value="Genomic_DNA"/>
</dbReference>
<feature type="region of interest" description="Disordered" evidence="1">
    <location>
        <begin position="286"/>
        <end position="307"/>
    </location>
</feature>
<reference evidence="2" key="1">
    <citation type="submission" date="2023-07" db="EMBL/GenBank/DDBJ databases">
        <title>Functional and genomic diversity of the sorghum phyllosphere microbiome.</title>
        <authorList>
            <person name="Shade A."/>
        </authorList>
    </citation>
    <scope>NUCLEOTIDE SEQUENCE</scope>
    <source>
        <strain evidence="2">SORGH_AS_0908</strain>
    </source>
</reference>
<accession>A0AAW8GFI9</accession>
<evidence type="ECO:0000313" key="2">
    <source>
        <dbReference type="EMBL" id="MDQ1121052.1"/>
    </source>
</evidence>
<dbReference type="RefSeq" id="WP_306994798.1">
    <property type="nucleotide sequence ID" value="NZ_JAUTBB010000001.1"/>
</dbReference>
<organism evidence="2 3">
    <name type="scientific">Pseudoxanthomonas winnipegensis</name>
    <dbReference type="NCBI Taxonomy" id="2480810"/>
    <lineage>
        <taxon>Bacteria</taxon>
        <taxon>Pseudomonadati</taxon>
        <taxon>Pseudomonadota</taxon>
        <taxon>Gammaproteobacteria</taxon>
        <taxon>Lysobacterales</taxon>
        <taxon>Lysobacteraceae</taxon>
        <taxon>Pseudoxanthomonas</taxon>
    </lineage>
</organism>
<dbReference type="AlphaFoldDB" id="A0AAW8GFI9"/>